<accession>A0ABT2MTN9</accession>
<protein>
    <submittedName>
        <fullName evidence="2">Uncharacterized protein</fullName>
    </submittedName>
</protein>
<name>A0ABT2MTN9_9CYAN</name>
<dbReference type="Proteomes" id="UP001525890">
    <property type="component" value="Unassembled WGS sequence"/>
</dbReference>
<gene>
    <name evidence="2" type="ORF">NG799_17505</name>
</gene>
<evidence type="ECO:0000256" key="1">
    <source>
        <dbReference type="SAM" id="SignalP"/>
    </source>
</evidence>
<dbReference type="RefSeq" id="WP_367288209.1">
    <property type="nucleotide sequence ID" value="NZ_JAMXFF010000027.1"/>
</dbReference>
<proteinExistence type="predicted"/>
<evidence type="ECO:0000313" key="3">
    <source>
        <dbReference type="Proteomes" id="UP001525890"/>
    </source>
</evidence>
<keyword evidence="3" id="KW-1185">Reference proteome</keyword>
<organism evidence="2 3">
    <name type="scientific">Laspinema palackyanum D2a</name>
    <dbReference type="NCBI Taxonomy" id="2953684"/>
    <lineage>
        <taxon>Bacteria</taxon>
        <taxon>Bacillati</taxon>
        <taxon>Cyanobacteriota</taxon>
        <taxon>Cyanophyceae</taxon>
        <taxon>Oscillatoriophycideae</taxon>
        <taxon>Oscillatoriales</taxon>
        <taxon>Laspinemataceae</taxon>
        <taxon>Laspinema</taxon>
        <taxon>Laspinema palackyanum</taxon>
    </lineage>
</organism>
<evidence type="ECO:0000313" key="2">
    <source>
        <dbReference type="EMBL" id="MCT7968112.1"/>
    </source>
</evidence>
<dbReference type="EMBL" id="JAMXFF010000027">
    <property type="protein sequence ID" value="MCT7968112.1"/>
    <property type="molecule type" value="Genomic_DNA"/>
</dbReference>
<feature type="chain" id="PRO_5047018747" evidence="1">
    <location>
        <begin position="21"/>
        <end position="108"/>
    </location>
</feature>
<feature type="signal peptide" evidence="1">
    <location>
        <begin position="1"/>
        <end position="20"/>
    </location>
</feature>
<comment type="caution">
    <text evidence="2">The sequence shown here is derived from an EMBL/GenBank/DDBJ whole genome shotgun (WGS) entry which is preliminary data.</text>
</comment>
<reference evidence="2 3" key="1">
    <citation type="journal article" date="2022" name="Front. Microbiol.">
        <title>High genomic differentiation and limited gene flow indicate recent cryptic speciation within the genus Laspinema (cyanobacteria).</title>
        <authorList>
            <person name="Stanojkovic A."/>
            <person name="Skoupy S."/>
            <person name="Skaloud P."/>
            <person name="Dvorak P."/>
        </authorList>
    </citation>
    <scope>NUCLEOTIDE SEQUENCE [LARGE SCALE GENOMIC DNA]</scope>
    <source>
        <strain evidence="2 3">D2a</strain>
    </source>
</reference>
<sequence>MFTHLIRVGLAATLSTVAIATPLAAQVSPGNSRPPIPSIDQQTAITGNGNTVNQNINLYYVDPRGRTFPHSSVPSSNPLYQSVSPSIIRTPANLPNASSRNHQNFIRH</sequence>
<keyword evidence="1" id="KW-0732">Signal</keyword>